<reference evidence="1 2" key="1">
    <citation type="journal article" date="2016" name="Nat. Commun.">
        <title>Thousands of microbial genomes shed light on interconnected biogeochemical processes in an aquifer system.</title>
        <authorList>
            <person name="Anantharaman K."/>
            <person name="Brown C.T."/>
            <person name="Hug L.A."/>
            <person name="Sharon I."/>
            <person name="Castelle C.J."/>
            <person name="Probst A.J."/>
            <person name="Thomas B.C."/>
            <person name="Singh A."/>
            <person name="Wilkins M.J."/>
            <person name="Karaoz U."/>
            <person name="Brodie E.L."/>
            <person name="Williams K.H."/>
            <person name="Hubbard S.S."/>
            <person name="Banfield J.F."/>
        </authorList>
    </citation>
    <scope>NUCLEOTIDE SEQUENCE [LARGE SCALE GENOMIC DNA]</scope>
</reference>
<sequence>MVKTVKNAVKTGSYSSTSEFFRELLRDWQENQLLKELNKSRLEIAAGKGKVLKSLKNLR</sequence>
<accession>A0A1F6MVL1</accession>
<dbReference type="InterPro" id="IPR038296">
    <property type="entry name" value="ParD_sf"/>
</dbReference>
<dbReference type="InterPro" id="IPR010985">
    <property type="entry name" value="Ribbon_hlx_hlx"/>
</dbReference>
<dbReference type="EMBL" id="MFQN01000004">
    <property type="protein sequence ID" value="OGH75662.1"/>
    <property type="molecule type" value="Genomic_DNA"/>
</dbReference>
<proteinExistence type="predicted"/>
<gene>
    <name evidence="1" type="ORF">A3G00_04185</name>
</gene>
<name>A0A1F6MVL1_9BACT</name>
<dbReference type="AlphaFoldDB" id="A0A1F6MVL1"/>
<evidence type="ECO:0000313" key="2">
    <source>
        <dbReference type="Proteomes" id="UP000178347"/>
    </source>
</evidence>
<dbReference type="SUPFAM" id="SSF47598">
    <property type="entry name" value="Ribbon-helix-helix"/>
    <property type="match status" value="1"/>
</dbReference>
<protein>
    <recommendedName>
        <fullName evidence="3">Ribbon-helix-helix protein CopG domain-containing protein</fullName>
    </recommendedName>
</protein>
<evidence type="ECO:0000313" key="1">
    <source>
        <dbReference type="EMBL" id="OGH75662.1"/>
    </source>
</evidence>
<comment type="caution">
    <text evidence="1">The sequence shown here is derived from an EMBL/GenBank/DDBJ whole genome shotgun (WGS) entry which is preliminary data.</text>
</comment>
<organism evidence="1 2">
    <name type="scientific">Candidatus Magasanikbacteria bacterium RIFCSPLOWO2_12_FULL_43_12</name>
    <dbReference type="NCBI Taxonomy" id="1798692"/>
    <lineage>
        <taxon>Bacteria</taxon>
        <taxon>Candidatus Magasanikiibacteriota</taxon>
    </lineage>
</organism>
<dbReference type="Gene3D" id="6.10.10.120">
    <property type="entry name" value="Antitoxin ParD1-like"/>
    <property type="match status" value="1"/>
</dbReference>
<dbReference type="STRING" id="1798692.A3G00_04185"/>
<dbReference type="GO" id="GO:0006355">
    <property type="term" value="P:regulation of DNA-templated transcription"/>
    <property type="evidence" value="ECO:0007669"/>
    <property type="project" value="InterPro"/>
</dbReference>
<evidence type="ECO:0008006" key="3">
    <source>
        <dbReference type="Google" id="ProtNLM"/>
    </source>
</evidence>
<dbReference type="Proteomes" id="UP000178347">
    <property type="component" value="Unassembled WGS sequence"/>
</dbReference>